<dbReference type="Gene3D" id="1.10.1670.10">
    <property type="entry name" value="Helix-hairpin-Helix base-excision DNA repair enzymes (C-terminal)"/>
    <property type="match status" value="1"/>
</dbReference>
<dbReference type="Gene3D" id="1.10.340.30">
    <property type="entry name" value="Hypothetical protein, domain 2"/>
    <property type="match status" value="1"/>
</dbReference>
<evidence type="ECO:0000256" key="6">
    <source>
        <dbReference type="ARBA" id="ARBA00023204"/>
    </source>
</evidence>
<keyword evidence="10" id="KW-1185">Reference proteome</keyword>
<dbReference type="InterPro" id="IPR037046">
    <property type="entry name" value="AlkA_N_sf"/>
</dbReference>
<protein>
    <recommendedName>
        <fullName evidence="3">DNA-3-methyladenine glycosylase II</fullName>
        <ecNumber evidence="3">3.2.2.21</ecNumber>
    </recommendedName>
</protein>
<dbReference type="SMART" id="SM01009">
    <property type="entry name" value="AlkA_N"/>
    <property type="match status" value="1"/>
</dbReference>
<dbReference type="InterPro" id="IPR010316">
    <property type="entry name" value="AlkA_N"/>
</dbReference>
<organism evidence="9 10">
    <name type="scientific">Paenibacillus rhizolycopersici</name>
    <dbReference type="NCBI Taxonomy" id="2780073"/>
    <lineage>
        <taxon>Bacteria</taxon>
        <taxon>Bacillati</taxon>
        <taxon>Bacillota</taxon>
        <taxon>Bacilli</taxon>
        <taxon>Bacillales</taxon>
        <taxon>Paenibacillaceae</taxon>
        <taxon>Paenibacillus</taxon>
    </lineage>
</organism>
<accession>A0ABS2H631</accession>
<dbReference type="InterPro" id="IPR000035">
    <property type="entry name" value="Alkylbase_DNA_glycsylse_CS"/>
</dbReference>
<evidence type="ECO:0000256" key="3">
    <source>
        <dbReference type="ARBA" id="ARBA00012000"/>
    </source>
</evidence>
<dbReference type="EMBL" id="JADCNN020000003">
    <property type="protein sequence ID" value="MBM6994969.1"/>
    <property type="molecule type" value="Genomic_DNA"/>
</dbReference>
<dbReference type="PANTHER" id="PTHR43003">
    <property type="entry name" value="DNA-3-METHYLADENINE GLYCOSYLASE"/>
    <property type="match status" value="1"/>
</dbReference>
<evidence type="ECO:0000256" key="2">
    <source>
        <dbReference type="ARBA" id="ARBA00010817"/>
    </source>
</evidence>
<dbReference type="InterPro" id="IPR003265">
    <property type="entry name" value="HhH-GPD_domain"/>
</dbReference>
<evidence type="ECO:0000259" key="7">
    <source>
        <dbReference type="SMART" id="SM00478"/>
    </source>
</evidence>
<dbReference type="InterPro" id="IPR012904">
    <property type="entry name" value="OGG_N"/>
</dbReference>
<proteinExistence type="inferred from homology"/>
<sequence>MDSNANRVKTIGVKRCSKRGGSVIGQLDSGKPNAEWEDQGSILRLSVPEEFSFAENVKYLSRSSNECLSRIDNQRLYKAVPLESGATPVMEISAEGSEALKVRFLGGTAPSRKQDREEAARYVRDWFDLDTDLRPFYEMARRDALLQGTVDSFYGLRNIGIPDLFEALAWGIIGQQINLAFAYTLKRRLVEQFGRHVDCEGERYLVFPSARDIAGLTVQDLEGIRMTRNKSEYLLGTAQLIASGELTKEGLRASGGVKAAEKRLVGIRGIGPWTANYVLMRCLRMPDAFPVDDVGLQNAVKHVLGMDRKPAAKELLAWAEGWKPWLSYATFYLWRVLY</sequence>
<dbReference type="Gene3D" id="3.30.310.20">
    <property type="entry name" value="DNA-3-methyladenine glycosylase AlkA, N-terminal domain"/>
    <property type="match status" value="1"/>
</dbReference>
<evidence type="ECO:0000313" key="9">
    <source>
        <dbReference type="EMBL" id="MBM6994969.1"/>
    </source>
</evidence>
<dbReference type="InterPro" id="IPR051912">
    <property type="entry name" value="Alkylbase_DNA_Glycosylase/TA"/>
</dbReference>
<evidence type="ECO:0000259" key="8">
    <source>
        <dbReference type="SMART" id="SM01009"/>
    </source>
</evidence>
<feature type="domain" description="DNA-3-methyladenine glycosylase AlkA N-terminal" evidence="8">
    <location>
        <begin position="42"/>
        <end position="163"/>
    </location>
</feature>
<evidence type="ECO:0000256" key="1">
    <source>
        <dbReference type="ARBA" id="ARBA00000086"/>
    </source>
</evidence>
<dbReference type="SUPFAM" id="SSF48150">
    <property type="entry name" value="DNA-glycosylase"/>
    <property type="match status" value="1"/>
</dbReference>
<dbReference type="Proteomes" id="UP001516620">
    <property type="component" value="Unassembled WGS sequence"/>
</dbReference>
<dbReference type="InterPro" id="IPR023170">
    <property type="entry name" value="HhH_base_excis_C"/>
</dbReference>
<keyword evidence="4" id="KW-0227">DNA damage</keyword>
<dbReference type="CDD" id="cd00056">
    <property type="entry name" value="ENDO3c"/>
    <property type="match status" value="1"/>
</dbReference>
<evidence type="ECO:0000256" key="4">
    <source>
        <dbReference type="ARBA" id="ARBA00022763"/>
    </source>
</evidence>
<evidence type="ECO:0000313" key="10">
    <source>
        <dbReference type="Proteomes" id="UP001516620"/>
    </source>
</evidence>
<evidence type="ECO:0000256" key="5">
    <source>
        <dbReference type="ARBA" id="ARBA00022801"/>
    </source>
</evidence>
<comment type="catalytic activity">
    <reaction evidence="1">
        <text>Hydrolysis of alkylated DNA, releasing 3-methyladenine, 3-methylguanine, 7-methylguanine and 7-methyladenine.</text>
        <dbReference type="EC" id="3.2.2.21"/>
    </reaction>
</comment>
<dbReference type="InterPro" id="IPR011257">
    <property type="entry name" value="DNA_glycosylase"/>
</dbReference>
<dbReference type="Pfam" id="PF00730">
    <property type="entry name" value="HhH-GPD"/>
    <property type="match status" value="1"/>
</dbReference>
<name>A0ABS2H631_9BACL</name>
<dbReference type="SMART" id="SM00478">
    <property type="entry name" value="ENDO3c"/>
    <property type="match status" value="1"/>
</dbReference>
<dbReference type="Pfam" id="PF07934">
    <property type="entry name" value="OGG_N"/>
    <property type="match status" value="1"/>
</dbReference>
<dbReference type="EC" id="3.2.2.21" evidence="3"/>
<comment type="caution">
    <text evidence="9">The sequence shown here is derived from an EMBL/GenBank/DDBJ whole genome shotgun (WGS) entry which is preliminary data.</text>
</comment>
<dbReference type="PROSITE" id="PS00516">
    <property type="entry name" value="ALKYLBASE_DNA_GLYCOS"/>
    <property type="match status" value="1"/>
</dbReference>
<feature type="domain" description="HhH-GPD" evidence="7">
    <location>
        <begin position="173"/>
        <end position="338"/>
    </location>
</feature>
<keyword evidence="5" id="KW-0378">Hydrolase</keyword>
<keyword evidence="6" id="KW-0234">DNA repair</keyword>
<gene>
    <name evidence="9" type="ORF">IM700_004760</name>
</gene>
<dbReference type="PANTHER" id="PTHR43003:SF12">
    <property type="entry name" value="DNA-3-METHYLADENINE GLYCOSYLASE"/>
    <property type="match status" value="1"/>
</dbReference>
<comment type="similarity">
    <text evidence="2">Belongs to the alkylbase DNA glycosidase AlkA family.</text>
</comment>
<reference evidence="9 10" key="1">
    <citation type="submission" date="2021-01" db="EMBL/GenBank/DDBJ databases">
        <title>Paenibacillus sp.nov. isolated from the rhizosphere soil of tomato plant.</title>
        <authorList>
            <person name="Thin K.K."/>
            <person name="Zhang X."/>
            <person name="He S."/>
        </authorList>
    </citation>
    <scope>NUCLEOTIDE SEQUENCE [LARGE SCALE GENOMIC DNA]</scope>
    <source>
        <strain evidence="9 10">DXFW5</strain>
    </source>
</reference>